<name>A0A6A6GXG6_VIRVR</name>
<protein>
    <submittedName>
        <fullName evidence="11">Mis12-domain-containing protein</fullName>
    </submittedName>
</protein>
<evidence type="ECO:0000256" key="9">
    <source>
        <dbReference type="ARBA" id="ARBA00023328"/>
    </source>
</evidence>
<accession>A0A6A6GXG6</accession>
<reference evidence="11" key="1">
    <citation type="journal article" date="2020" name="Stud. Mycol.">
        <title>101 Dothideomycetes genomes: a test case for predicting lifestyles and emergence of pathogens.</title>
        <authorList>
            <person name="Haridas S."/>
            <person name="Albert R."/>
            <person name="Binder M."/>
            <person name="Bloem J."/>
            <person name="Labutti K."/>
            <person name="Salamov A."/>
            <person name="Andreopoulos B."/>
            <person name="Baker S."/>
            <person name="Barry K."/>
            <person name="Bills G."/>
            <person name="Bluhm B."/>
            <person name="Cannon C."/>
            <person name="Castanera R."/>
            <person name="Culley D."/>
            <person name="Daum C."/>
            <person name="Ezra D."/>
            <person name="Gonzalez J."/>
            <person name="Henrissat B."/>
            <person name="Kuo A."/>
            <person name="Liang C."/>
            <person name="Lipzen A."/>
            <person name="Lutzoni F."/>
            <person name="Magnuson J."/>
            <person name="Mondo S."/>
            <person name="Nolan M."/>
            <person name="Ohm R."/>
            <person name="Pangilinan J."/>
            <person name="Park H.-J."/>
            <person name="Ramirez L."/>
            <person name="Alfaro M."/>
            <person name="Sun H."/>
            <person name="Tritt A."/>
            <person name="Yoshinaga Y."/>
            <person name="Zwiers L.-H."/>
            <person name="Turgeon B."/>
            <person name="Goodwin S."/>
            <person name="Spatafora J."/>
            <person name="Crous P."/>
            <person name="Grigoriev I."/>
        </authorList>
    </citation>
    <scope>NUCLEOTIDE SEQUENCE</scope>
    <source>
        <strain evidence="11">Tuck. ex Michener</strain>
    </source>
</reference>
<dbReference type="Proteomes" id="UP000800092">
    <property type="component" value="Unassembled WGS sequence"/>
</dbReference>
<evidence type="ECO:0000313" key="11">
    <source>
        <dbReference type="EMBL" id="KAF2230435.1"/>
    </source>
</evidence>
<keyword evidence="3" id="KW-0158">Chromosome</keyword>
<evidence type="ECO:0000256" key="2">
    <source>
        <dbReference type="ARBA" id="ARBA00008643"/>
    </source>
</evidence>
<evidence type="ECO:0000256" key="1">
    <source>
        <dbReference type="ARBA" id="ARBA00004629"/>
    </source>
</evidence>
<dbReference type="PANTHER" id="PTHR14527:SF2">
    <property type="entry name" value="PROTEIN MIS12 HOMOLOG"/>
    <property type="match status" value="1"/>
</dbReference>
<evidence type="ECO:0000256" key="5">
    <source>
        <dbReference type="ARBA" id="ARBA00022776"/>
    </source>
</evidence>
<dbReference type="Pfam" id="PF05859">
    <property type="entry name" value="Mis12"/>
    <property type="match status" value="1"/>
</dbReference>
<comment type="similarity">
    <text evidence="2">Belongs to the mis12 family.</text>
</comment>
<evidence type="ECO:0000256" key="4">
    <source>
        <dbReference type="ARBA" id="ARBA00022618"/>
    </source>
</evidence>
<dbReference type="GO" id="GO:0000444">
    <property type="term" value="C:MIS12/MIND type complex"/>
    <property type="evidence" value="ECO:0007669"/>
    <property type="project" value="TreeGrafter"/>
</dbReference>
<keyword evidence="12" id="KW-1185">Reference proteome</keyword>
<dbReference type="AlphaFoldDB" id="A0A6A6GXG6"/>
<gene>
    <name evidence="11" type="ORF">EV356DRAFT_508964</name>
</gene>
<dbReference type="GO" id="GO:0051301">
    <property type="term" value="P:cell division"/>
    <property type="evidence" value="ECO:0007669"/>
    <property type="project" value="UniProtKB-KW"/>
</dbReference>
<comment type="subcellular location">
    <subcellularLocation>
        <location evidence="1">Chromosome</location>
        <location evidence="1">Centromere</location>
        <location evidence="1">Kinetochore</location>
    </subcellularLocation>
</comment>
<evidence type="ECO:0000256" key="10">
    <source>
        <dbReference type="SAM" id="MobiDB-lite"/>
    </source>
</evidence>
<evidence type="ECO:0000256" key="3">
    <source>
        <dbReference type="ARBA" id="ARBA00022454"/>
    </source>
</evidence>
<evidence type="ECO:0000313" key="12">
    <source>
        <dbReference type="Proteomes" id="UP000800092"/>
    </source>
</evidence>
<evidence type="ECO:0000256" key="6">
    <source>
        <dbReference type="ARBA" id="ARBA00022838"/>
    </source>
</evidence>
<dbReference type="InterPro" id="IPR008685">
    <property type="entry name" value="Centromere_Mis12"/>
</dbReference>
<sequence length="345" mass="37828">MVDSKHMTTSLLTEHFRYTPITLLDDIINTVNELIYRAVNAVEEGLLSAPPAVLGFQQKARDENRVPEADSDGTELYPEAKAEIEEGAHQLETLLEATVDRNFDKLEIWALRNVLTVPDELAPWVRLEHYQSHDPNAQSDTPTAEAIYLLRRKLNETQKLNAALTAESQRNTLIISQLRALLTPSPPQNPHPKPESSPSGTVPLNDTTTNPHPFAFLSTTPSARTLGLTTTSAPASTPNNHHPLTTNTTFALSQLPALRSLLAQLQPKLASLPASSAHTSEPLGLAEQRKVYVEGRTRRLLEERGADLQAGERTGRRVGGEELAGLEGVVGEMVRRGEGNEEMGE</sequence>
<dbReference type="GO" id="GO:0000070">
    <property type="term" value="P:mitotic sister chromatid segregation"/>
    <property type="evidence" value="ECO:0007669"/>
    <property type="project" value="TreeGrafter"/>
</dbReference>
<dbReference type="PANTHER" id="PTHR14527">
    <property type="entry name" value="PROTEIN MIS12 HOMOLOG"/>
    <property type="match status" value="1"/>
</dbReference>
<keyword evidence="4" id="KW-0132">Cell division</keyword>
<organism evidence="11 12">
    <name type="scientific">Viridothelium virens</name>
    <name type="common">Speckled blister lichen</name>
    <name type="synonym">Trypethelium virens</name>
    <dbReference type="NCBI Taxonomy" id="1048519"/>
    <lineage>
        <taxon>Eukaryota</taxon>
        <taxon>Fungi</taxon>
        <taxon>Dikarya</taxon>
        <taxon>Ascomycota</taxon>
        <taxon>Pezizomycotina</taxon>
        <taxon>Dothideomycetes</taxon>
        <taxon>Dothideomycetes incertae sedis</taxon>
        <taxon>Trypetheliales</taxon>
        <taxon>Trypetheliaceae</taxon>
        <taxon>Viridothelium</taxon>
    </lineage>
</organism>
<proteinExistence type="inferred from homology"/>
<keyword evidence="8" id="KW-0131">Cell cycle</keyword>
<keyword evidence="7" id="KW-0175">Coiled coil</keyword>
<feature type="region of interest" description="Disordered" evidence="10">
    <location>
        <begin position="182"/>
        <end position="219"/>
    </location>
</feature>
<evidence type="ECO:0000256" key="8">
    <source>
        <dbReference type="ARBA" id="ARBA00023306"/>
    </source>
</evidence>
<dbReference type="EMBL" id="ML991841">
    <property type="protein sequence ID" value="KAF2230435.1"/>
    <property type="molecule type" value="Genomic_DNA"/>
</dbReference>
<dbReference type="OrthoDB" id="1884855at2759"/>
<keyword evidence="9" id="KW-0137">Centromere</keyword>
<dbReference type="GO" id="GO:0005634">
    <property type="term" value="C:nucleus"/>
    <property type="evidence" value="ECO:0007669"/>
    <property type="project" value="InterPro"/>
</dbReference>
<feature type="compositionally biased region" description="Polar residues" evidence="10">
    <location>
        <begin position="196"/>
        <end position="219"/>
    </location>
</feature>
<evidence type="ECO:0000256" key="7">
    <source>
        <dbReference type="ARBA" id="ARBA00023054"/>
    </source>
</evidence>
<keyword evidence="5" id="KW-0498">Mitosis</keyword>
<dbReference type="GO" id="GO:0051382">
    <property type="term" value="P:kinetochore assembly"/>
    <property type="evidence" value="ECO:0007669"/>
    <property type="project" value="TreeGrafter"/>
</dbReference>
<keyword evidence="6" id="KW-0995">Kinetochore</keyword>